<dbReference type="Proteomes" id="UP000298551">
    <property type="component" value="Chromosome"/>
</dbReference>
<gene>
    <name evidence="10" type="ORF">E6B08_12660</name>
</gene>
<evidence type="ECO:0000256" key="7">
    <source>
        <dbReference type="ARBA" id="ARBA00023136"/>
    </source>
</evidence>
<evidence type="ECO:0000313" key="10">
    <source>
        <dbReference type="EMBL" id="QCI12156.1"/>
    </source>
</evidence>
<dbReference type="AlphaFoldDB" id="A0A4D6X797"/>
<proteinExistence type="predicted"/>
<comment type="pathway">
    <text evidence="3">One-carbon metabolism; methylamine degradation.</text>
</comment>
<keyword evidence="6 8" id="KW-1133">Transmembrane helix</keyword>
<keyword evidence="5 8" id="KW-0812">Transmembrane</keyword>
<evidence type="ECO:0000256" key="1">
    <source>
        <dbReference type="ARBA" id="ARBA00003475"/>
    </source>
</evidence>
<dbReference type="UniPathway" id="UPA00895"/>
<evidence type="ECO:0000313" key="11">
    <source>
        <dbReference type="Proteomes" id="UP000298551"/>
    </source>
</evidence>
<evidence type="ECO:0000259" key="9">
    <source>
        <dbReference type="Pfam" id="PF07291"/>
    </source>
</evidence>
<evidence type="ECO:0000256" key="3">
    <source>
        <dbReference type="ARBA" id="ARBA00004856"/>
    </source>
</evidence>
<evidence type="ECO:0000256" key="8">
    <source>
        <dbReference type="SAM" id="Phobius"/>
    </source>
</evidence>
<feature type="transmembrane region" description="Helical" evidence="8">
    <location>
        <begin position="145"/>
        <end position="166"/>
    </location>
</feature>
<accession>A0A4D6X797</accession>
<dbReference type="RefSeq" id="WP_136914316.1">
    <property type="nucleotide sequence ID" value="NZ_CP039371.1"/>
</dbReference>
<dbReference type="GO" id="GO:0030416">
    <property type="term" value="P:methylamine metabolic process"/>
    <property type="evidence" value="ECO:0007669"/>
    <property type="project" value="InterPro"/>
</dbReference>
<comment type="subcellular location">
    <subcellularLocation>
        <location evidence="2">Membrane</location>
        <topology evidence="2">Multi-pass membrane protein</topology>
    </subcellularLocation>
</comment>
<dbReference type="Pfam" id="PF07291">
    <property type="entry name" value="MauE"/>
    <property type="match status" value="1"/>
</dbReference>
<name>A0A4D6X797_PSEPU</name>
<feature type="transmembrane region" description="Helical" evidence="8">
    <location>
        <begin position="115"/>
        <end position="133"/>
    </location>
</feature>
<sequence>MLDPVFVIASGTAVAALLASAASHKLRDWRAFNGIARAYQVVPAALVPAATASLALAELGLALALLLPPWRQLAALGVMLLMALYASLIGLNLWRGRRDIDCGCSGPGAAQPLRPVLLLRNLAIALLAGLAAWPMAERALGALDIFVVIAAGAVALLIHVAVDGLLANQPRLAKLTGR</sequence>
<evidence type="ECO:0000256" key="5">
    <source>
        <dbReference type="ARBA" id="ARBA00022692"/>
    </source>
</evidence>
<organism evidence="10 11">
    <name type="scientific">Pseudomonas putida</name>
    <name type="common">Arthrobacter siderocapsulatus</name>
    <dbReference type="NCBI Taxonomy" id="303"/>
    <lineage>
        <taxon>Bacteria</taxon>
        <taxon>Pseudomonadati</taxon>
        <taxon>Pseudomonadota</taxon>
        <taxon>Gammaproteobacteria</taxon>
        <taxon>Pseudomonadales</taxon>
        <taxon>Pseudomonadaceae</taxon>
        <taxon>Pseudomonas</taxon>
    </lineage>
</organism>
<reference evidence="11" key="1">
    <citation type="submission" date="2019-04" db="EMBL/GenBank/DDBJ databases">
        <title>Genome sequence of Pseudomonas putida 1290, an auxin catabolizing strain.</title>
        <authorList>
            <person name="Laird T.S."/>
            <person name="Leveau J.H.J."/>
        </authorList>
    </citation>
    <scope>NUCLEOTIDE SEQUENCE [LARGE SCALE GENOMIC DNA]</scope>
    <source>
        <strain evidence="11">1290</strain>
    </source>
</reference>
<dbReference type="GO" id="GO:0016020">
    <property type="term" value="C:membrane"/>
    <property type="evidence" value="ECO:0007669"/>
    <property type="project" value="UniProtKB-SubCell"/>
</dbReference>
<evidence type="ECO:0000256" key="6">
    <source>
        <dbReference type="ARBA" id="ARBA00022989"/>
    </source>
</evidence>
<evidence type="ECO:0000256" key="4">
    <source>
        <dbReference type="ARBA" id="ARBA00019078"/>
    </source>
</evidence>
<dbReference type="OrthoDB" id="4462029at2"/>
<keyword evidence="7 8" id="KW-0472">Membrane</keyword>
<dbReference type="EMBL" id="CP039371">
    <property type="protein sequence ID" value="QCI12156.1"/>
    <property type="molecule type" value="Genomic_DNA"/>
</dbReference>
<feature type="transmembrane region" description="Helical" evidence="8">
    <location>
        <begin position="44"/>
        <end position="67"/>
    </location>
</feature>
<dbReference type="InterPro" id="IPR009908">
    <property type="entry name" value="Methylamine_util_MauE"/>
</dbReference>
<protein>
    <recommendedName>
        <fullName evidence="4">Methylamine utilization protein MauE</fullName>
    </recommendedName>
</protein>
<comment type="function">
    <text evidence="1">May be specifically involved in the processing, transport, and/or maturation of the MADH beta-subunit.</text>
</comment>
<feature type="transmembrane region" description="Helical" evidence="8">
    <location>
        <begin position="6"/>
        <end position="23"/>
    </location>
</feature>
<feature type="transmembrane region" description="Helical" evidence="8">
    <location>
        <begin position="73"/>
        <end position="94"/>
    </location>
</feature>
<evidence type="ECO:0000256" key="2">
    <source>
        <dbReference type="ARBA" id="ARBA00004141"/>
    </source>
</evidence>
<feature type="domain" description="Methylamine utilisation protein MauE" evidence="9">
    <location>
        <begin position="6"/>
        <end position="133"/>
    </location>
</feature>